<gene>
    <name evidence="2" type="ORF">LENED_001203</name>
</gene>
<dbReference type="Proteomes" id="UP000188533">
    <property type="component" value="Unassembled WGS sequence"/>
</dbReference>
<comment type="caution">
    <text evidence="2">The sequence shown here is derived from an EMBL/GenBank/DDBJ whole genome shotgun (WGS) entry which is preliminary data.</text>
</comment>
<name>A0A1Q3DXS5_LENED</name>
<reference evidence="2 3" key="1">
    <citation type="submission" date="2016-08" db="EMBL/GenBank/DDBJ databases">
        <authorList>
            <consortium name="Lentinula edodes genome sequencing consortium"/>
            <person name="Sakamoto Y."/>
            <person name="Nakade K."/>
            <person name="Sato S."/>
            <person name="Yoshida Y."/>
            <person name="Miyazaki K."/>
            <person name="Natsume S."/>
            <person name="Konno N."/>
        </authorList>
    </citation>
    <scope>NUCLEOTIDE SEQUENCE [LARGE SCALE GENOMIC DNA]</scope>
    <source>
        <strain evidence="2 3">NBRC 111202</strain>
    </source>
</reference>
<protein>
    <submittedName>
        <fullName evidence="2">Protein</fullName>
    </submittedName>
</protein>
<dbReference type="InterPro" id="IPR046496">
    <property type="entry name" value="DUF6589"/>
</dbReference>
<accession>A0A1Q3DXS5</accession>
<dbReference type="Pfam" id="PF20231">
    <property type="entry name" value="DUF6589"/>
    <property type="match status" value="1"/>
</dbReference>
<dbReference type="STRING" id="5353.A0A1Q3DXS5"/>
<dbReference type="EMBL" id="BDGU01000017">
    <property type="protein sequence ID" value="GAV99725.1"/>
    <property type="molecule type" value="Genomic_DNA"/>
</dbReference>
<organism evidence="2 3">
    <name type="scientific">Lentinula edodes</name>
    <name type="common">Shiitake mushroom</name>
    <name type="synonym">Lentinus edodes</name>
    <dbReference type="NCBI Taxonomy" id="5353"/>
    <lineage>
        <taxon>Eukaryota</taxon>
        <taxon>Fungi</taxon>
        <taxon>Dikarya</taxon>
        <taxon>Basidiomycota</taxon>
        <taxon>Agaricomycotina</taxon>
        <taxon>Agaricomycetes</taxon>
        <taxon>Agaricomycetidae</taxon>
        <taxon>Agaricales</taxon>
        <taxon>Marasmiineae</taxon>
        <taxon>Omphalotaceae</taxon>
        <taxon>Lentinula</taxon>
    </lineage>
</organism>
<evidence type="ECO:0000313" key="3">
    <source>
        <dbReference type="Proteomes" id="UP000188533"/>
    </source>
</evidence>
<dbReference type="AlphaFoldDB" id="A0A1Q3DXS5"/>
<sequence>MLSLVCSQKANNFQVIMGFFLLGSGAGKREIAVLAQAGLSVSPSAINQHVKELSRENIAIVQEVIQSFLCSLVWDNLNFAFHIDSQRLGSKDHFDSGTTVTVVVQHDPDTGLPAKHGTLSFDMKPPRTSTHQIISNQSLLLLPSPDDIKALELCEIWQLTQLALEHEPQLAHLKDCFSPCPTVEQIALHVTKQYPAPAMHEDESSLDGTIRVYLKILRDLGVSDNDIQKLGLFFTDGDLLTDSLVDKVESGHCNSAETEILESLRAVIRRFGVFHAKMAGARMVINEHWGKPNSPWPGSLWWEHTNLLRRKPISAGWQSKKAAPWKPTHELIQISLAGHILDAFRLHCSNSNFNHWASQATLDDLNAVSKKVYANLFSSAGYEKQREMDQPDTVLMNNILYNRDALRYWLLVKSIKAGDIGRVVLVLRIWMLMMRTPKTMPRYANAIFETLGHLQQYPERLRKMFLHNWLVNLTGRANGFKEVDLLQEHTNFWIKMVYGAKGVNRNWEWLTMISVCIYSLRKALRTVQKTFDIPIYGTQHTTPNMEKEVQLIAEKLKEEKIQEYVLDRPANAEVELVHDLIGKGVKYANRKSAYAQYQVSDAILKNLGVQGETVGADSAQDPNEDSEDNEEYYIPTAEDLAMDDEEPIELANELLDSAMSLIEEE</sequence>
<evidence type="ECO:0000259" key="1">
    <source>
        <dbReference type="Pfam" id="PF20231"/>
    </source>
</evidence>
<feature type="domain" description="DUF6589" evidence="1">
    <location>
        <begin position="139"/>
        <end position="540"/>
    </location>
</feature>
<proteinExistence type="predicted"/>
<evidence type="ECO:0000313" key="2">
    <source>
        <dbReference type="EMBL" id="GAV99725.1"/>
    </source>
</evidence>
<reference evidence="2 3" key="2">
    <citation type="submission" date="2017-02" db="EMBL/GenBank/DDBJ databases">
        <title>A genome survey and senescence transcriptome analysis in Lentinula edodes.</title>
        <authorList>
            <person name="Sakamoto Y."/>
            <person name="Nakade K."/>
            <person name="Sato S."/>
            <person name="Yoshida Y."/>
            <person name="Miyazaki K."/>
            <person name="Natsume S."/>
            <person name="Konno N."/>
        </authorList>
    </citation>
    <scope>NUCLEOTIDE SEQUENCE [LARGE SCALE GENOMIC DNA]</scope>
    <source>
        <strain evidence="2 3">NBRC 111202</strain>
    </source>
</reference>
<keyword evidence="3" id="KW-1185">Reference proteome</keyword>